<dbReference type="Pfam" id="PF09374">
    <property type="entry name" value="PG_binding_3"/>
    <property type="match status" value="1"/>
</dbReference>
<evidence type="ECO:0000313" key="3">
    <source>
        <dbReference type="EMBL" id="MBP0047664.1"/>
    </source>
</evidence>
<feature type="domain" description="Peptidoglycan binding" evidence="2">
    <location>
        <begin position="89"/>
        <end position="150"/>
    </location>
</feature>
<organism evidence="3 4">
    <name type="scientific">Marinobacterium alkalitolerans</name>
    <dbReference type="NCBI Taxonomy" id="1542925"/>
    <lineage>
        <taxon>Bacteria</taxon>
        <taxon>Pseudomonadati</taxon>
        <taxon>Pseudomonadota</taxon>
        <taxon>Gammaproteobacteria</taxon>
        <taxon>Oceanospirillales</taxon>
        <taxon>Oceanospirillaceae</taxon>
        <taxon>Marinobacterium</taxon>
    </lineage>
</organism>
<dbReference type="Proteomes" id="UP000810171">
    <property type="component" value="Unassembled WGS sequence"/>
</dbReference>
<comment type="caution">
    <text evidence="3">The sequence shown here is derived from an EMBL/GenBank/DDBJ whole genome shotgun (WGS) entry which is preliminary data.</text>
</comment>
<evidence type="ECO:0008006" key="5">
    <source>
        <dbReference type="Google" id="ProtNLM"/>
    </source>
</evidence>
<dbReference type="Pfam" id="PF05838">
    <property type="entry name" value="Glyco_hydro_108"/>
    <property type="match status" value="1"/>
</dbReference>
<evidence type="ECO:0000313" key="4">
    <source>
        <dbReference type="Proteomes" id="UP000810171"/>
    </source>
</evidence>
<evidence type="ECO:0000259" key="2">
    <source>
        <dbReference type="Pfam" id="PF09374"/>
    </source>
</evidence>
<sequence length="166" mass="18070">MELFDFALALVLEHEGGYVNDPADPGGETYLGISARAHPDAWSNGRPSHEQVRSIYLNEYWLAADCSKLQPCVAVFLFDTAVNMGVRQAVQLLQRALRVKDDGIMGPVTRAAANKADPAHILPSFASERLAHYAALAGWQRFGRGWSTRTVKTAMASAKIEAEVAA</sequence>
<feature type="domain" description="TtsA-like Glycoside hydrolase family 108" evidence="1">
    <location>
        <begin position="9"/>
        <end position="85"/>
    </location>
</feature>
<dbReference type="SUPFAM" id="SSF53955">
    <property type="entry name" value="Lysozyme-like"/>
    <property type="match status" value="1"/>
</dbReference>
<dbReference type="InterPro" id="IPR008565">
    <property type="entry name" value="TtsA-like_GH18_dom"/>
</dbReference>
<accession>A0ABS3Z7H6</accession>
<dbReference type="Gene3D" id="1.20.141.10">
    <property type="entry name" value="Chitosanase, subunit A, domain 1"/>
    <property type="match status" value="1"/>
</dbReference>
<name>A0ABS3Z7H6_9GAMM</name>
<dbReference type="CDD" id="cd13926">
    <property type="entry name" value="N-acetylmuramidase_GH108"/>
    <property type="match status" value="1"/>
</dbReference>
<dbReference type="EMBL" id="JACVEW010000003">
    <property type="protein sequence ID" value="MBP0047664.1"/>
    <property type="molecule type" value="Genomic_DNA"/>
</dbReference>
<reference evidence="3 4" key="1">
    <citation type="submission" date="2020-09" db="EMBL/GenBank/DDBJ databases">
        <authorList>
            <person name="Tanuku N.R.S."/>
        </authorList>
    </citation>
    <scope>NUCLEOTIDE SEQUENCE [LARGE SCALE GENOMIC DNA]</scope>
    <source>
        <strain evidence="3 4">AK62</strain>
    </source>
</reference>
<dbReference type="InterPro" id="IPR018537">
    <property type="entry name" value="Peptidoglycan-bd_3"/>
</dbReference>
<keyword evidence="4" id="KW-1185">Reference proteome</keyword>
<gene>
    <name evidence="3" type="ORF">H9C73_02855</name>
</gene>
<proteinExistence type="predicted"/>
<protein>
    <recommendedName>
        <fullName evidence="5">Secretion activator protein</fullName>
    </recommendedName>
</protein>
<evidence type="ECO:0000259" key="1">
    <source>
        <dbReference type="Pfam" id="PF05838"/>
    </source>
</evidence>
<dbReference type="RefSeq" id="WP_209286274.1">
    <property type="nucleotide sequence ID" value="NZ_JACVEW010000003.1"/>
</dbReference>
<dbReference type="InterPro" id="IPR023346">
    <property type="entry name" value="Lysozyme-like_dom_sf"/>
</dbReference>